<dbReference type="Pfam" id="PF02782">
    <property type="entry name" value="FGGY_C"/>
    <property type="match status" value="1"/>
</dbReference>
<dbReference type="CDD" id="cd07779">
    <property type="entry name" value="ASKHA_NBD_FGGY_YgcE-like"/>
    <property type="match status" value="1"/>
</dbReference>
<reference evidence="6 7" key="1">
    <citation type="submission" date="2020-08" db="EMBL/GenBank/DDBJ databases">
        <title>Genomic Encyclopedia of Type Strains, Phase IV (KMG-IV): sequencing the most valuable type-strain genomes for metagenomic binning, comparative biology and taxonomic classification.</title>
        <authorList>
            <person name="Goeker M."/>
        </authorList>
    </citation>
    <scope>NUCLEOTIDE SEQUENCE [LARGE SCALE GENOMIC DNA]</scope>
    <source>
        <strain evidence="6 7">DSM 22368</strain>
    </source>
</reference>
<dbReference type="InterPro" id="IPR050406">
    <property type="entry name" value="FGGY_Carb_Kinase"/>
</dbReference>
<name>A0A7X0JSL7_9GAMM</name>
<evidence type="ECO:0000256" key="1">
    <source>
        <dbReference type="ARBA" id="ARBA00009156"/>
    </source>
</evidence>
<feature type="domain" description="Carbohydrate kinase FGGY N-terminal" evidence="4">
    <location>
        <begin position="6"/>
        <end position="253"/>
    </location>
</feature>
<dbReference type="AlphaFoldDB" id="A0A7X0JSL7"/>
<dbReference type="FunCoup" id="A0A7X0JSL7">
    <property type="interactions" value="45"/>
</dbReference>
<dbReference type="PANTHER" id="PTHR43095">
    <property type="entry name" value="SUGAR KINASE"/>
    <property type="match status" value="1"/>
</dbReference>
<dbReference type="Proteomes" id="UP000528457">
    <property type="component" value="Unassembled WGS sequence"/>
</dbReference>
<dbReference type="InterPro" id="IPR000577">
    <property type="entry name" value="Carb_kinase_FGGY"/>
</dbReference>
<dbReference type="EMBL" id="JACHHT010000002">
    <property type="protein sequence ID" value="MBB6521514.1"/>
    <property type="molecule type" value="Genomic_DNA"/>
</dbReference>
<comment type="caution">
    <text evidence="6">The sequence shown here is derived from an EMBL/GenBank/DDBJ whole genome shotgun (WGS) entry which is preliminary data.</text>
</comment>
<evidence type="ECO:0000259" key="5">
    <source>
        <dbReference type="Pfam" id="PF02782"/>
    </source>
</evidence>
<dbReference type="GO" id="GO:0005975">
    <property type="term" value="P:carbohydrate metabolic process"/>
    <property type="evidence" value="ECO:0007669"/>
    <property type="project" value="InterPro"/>
</dbReference>
<dbReference type="RefSeq" id="WP_166844081.1">
    <property type="nucleotide sequence ID" value="NZ_JAAONY010000002.1"/>
</dbReference>
<keyword evidence="3 6" id="KW-0418">Kinase</keyword>
<evidence type="ECO:0000313" key="6">
    <source>
        <dbReference type="EMBL" id="MBB6521514.1"/>
    </source>
</evidence>
<evidence type="ECO:0000313" key="7">
    <source>
        <dbReference type="Proteomes" id="UP000528457"/>
    </source>
</evidence>
<dbReference type="InterPro" id="IPR043129">
    <property type="entry name" value="ATPase_NBD"/>
</dbReference>
<proteinExistence type="inferred from homology"/>
<evidence type="ECO:0000259" key="4">
    <source>
        <dbReference type="Pfam" id="PF00370"/>
    </source>
</evidence>
<dbReference type="PIRSF" id="PIRSF000538">
    <property type="entry name" value="GlpK"/>
    <property type="match status" value="1"/>
</dbReference>
<dbReference type="Pfam" id="PF00370">
    <property type="entry name" value="FGGY_N"/>
    <property type="match status" value="1"/>
</dbReference>
<dbReference type="SUPFAM" id="SSF53067">
    <property type="entry name" value="Actin-like ATPase domain"/>
    <property type="match status" value="2"/>
</dbReference>
<accession>A0A7X0JSL7</accession>
<sequence length="519" mass="58018">MNDKPYVLSIDNGTQSIRALAYDRHGEQIDKAYIPIEAYTSPEPAWAEQSAEYFWQKLCEACQCLWQQGKVKPEQIAALSVTTQRGTVINLDKNGEPLRPAIIWLDQREAPESVSLGWMDWPLKLLGLKSNIDYFTKQAEANWIHQVQPELWQKTHKFLLLSGYHHYRFSGKYIDSVASQVAYIPFDYKQQQWAKDSSWHWRALPLKADMLPELVPAGEVMAEVNEQAAGETGLPAGLPIVASGSDKACELLGAGAVEEHIGCLSYGTTATYNGNFSRYIESAPMIPPYPAATPGRYNTEAMVYRGYWMVSWFKEQMAMEEKLQAKEQGVAVETLFDELLKKVPAGSMGLTLQPYWSPGIKNPGPGAKGAIIGFGDVHTKAHIYRAIIEGLCFALREGKERVEKRSGQKISRLRISGGGSQSDQIMQISADIFGMAVERPATYETSGLGAAINSAVAMNWYPDHKAAAQNMSRVGQTFEPIEANVDVYEQMYRQVYLKMYSALSPLYQSIRKIVNYPSL</sequence>
<dbReference type="Gene3D" id="3.30.420.40">
    <property type="match status" value="2"/>
</dbReference>
<evidence type="ECO:0000256" key="2">
    <source>
        <dbReference type="ARBA" id="ARBA00022679"/>
    </source>
</evidence>
<dbReference type="InterPro" id="IPR018485">
    <property type="entry name" value="FGGY_C"/>
</dbReference>
<gene>
    <name evidence="6" type="ORF">HNR48_001799</name>
</gene>
<keyword evidence="2" id="KW-0808">Transferase</keyword>
<keyword evidence="7" id="KW-1185">Reference proteome</keyword>
<organism evidence="6 7">
    <name type="scientific">Pseudoteredinibacter isoporae</name>
    <dbReference type="NCBI Taxonomy" id="570281"/>
    <lineage>
        <taxon>Bacteria</taxon>
        <taxon>Pseudomonadati</taxon>
        <taxon>Pseudomonadota</taxon>
        <taxon>Gammaproteobacteria</taxon>
        <taxon>Cellvibrionales</taxon>
        <taxon>Cellvibrionaceae</taxon>
        <taxon>Pseudoteredinibacter</taxon>
    </lineage>
</organism>
<dbReference type="InterPro" id="IPR018484">
    <property type="entry name" value="FGGY_N"/>
</dbReference>
<dbReference type="PANTHER" id="PTHR43095:SF5">
    <property type="entry name" value="XYLULOSE KINASE"/>
    <property type="match status" value="1"/>
</dbReference>
<feature type="domain" description="Carbohydrate kinase FGGY C-terminal" evidence="5">
    <location>
        <begin position="264"/>
        <end position="458"/>
    </location>
</feature>
<dbReference type="InParanoid" id="A0A7X0JSL7"/>
<evidence type="ECO:0000256" key="3">
    <source>
        <dbReference type="ARBA" id="ARBA00022777"/>
    </source>
</evidence>
<dbReference type="GO" id="GO:0016301">
    <property type="term" value="F:kinase activity"/>
    <property type="evidence" value="ECO:0007669"/>
    <property type="project" value="UniProtKB-KW"/>
</dbReference>
<comment type="similarity">
    <text evidence="1">Belongs to the FGGY kinase family.</text>
</comment>
<protein>
    <submittedName>
        <fullName evidence="6">Sugar (Pentulose or hexulose) kinase</fullName>
    </submittedName>
</protein>